<proteinExistence type="predicted"/>
<dbReference type="PANTHER" id="PTHR41252">
    <property type="entry name" value="BLR2505 PROTEIN"/>
    <property type="match status" value="1"/>
</dbReference>
<reference evidence="1" key="1">
    <citation type="journal article" date="2020" name="Stud. Mycol.">
        <title>101 Dothideomycetes genomes: a test case for predicting lifestyles and emergence of pathogens.</title>
        <authorList>
            <person name="Haridas S."/>
            <person name="Albert R."/>
            <person name="Binder M."/>
            <person name="Bloem J."/>
            <person name="Labutti K."/>
            <person name="Salamov A."/>
            <person name="Andreopoulos B."/>
            <person name="Baker S."/>
            <person name="Barry K."/>
            <person name="Bills G."/>
            <person name="Bluhm B."/>
            <person name="Cannon C."/>
            <person name="Castanera R."/>
            <person name="Culley D."/>
            <person name="Daum C."/>
            <person name="Ezra D."/>
            <person name="Gonzalez J."/>
            <person name="Henrissat B."/>
            <person name="Kuo A."/>
            <person name="Liang C."/>
            <person name="Lipzen A."/>
            <person name="Lutzoni F."/>
            <person name="Magnuson J."/>
            <person name="Mondo S."/>
            <person name="Nolan M."/>
            <person name="Ohm R."/>
            <person name="Pangilinan J."/>
            <person name="Park H.-J."/>
            <person name="Ramirez L."/>
            <person name="Alfaro M."/>
            <person name="Sun H."/>
            <person name="Tritt A."/>
            <person name="Yoshinaga Y."/>
            <person name="Zwiers L.-H."/>
            <person name="Turgeon B."/>
            <person name="Goodwin S."/>
            <person name="Spatafora J."/>
            <person name="Crous P."/>
            <person name="Grigoriev I."/>
        </authorList>
    </citation>
    <scope>NUCLEOTIDE SEQUENCE</scope>
    <source>
        <strain evidence="1">CBS 133067</strain>
    </source>
</reference>
<comment type="caution">
    <text evidence="1">The sequence shown here is derived from an EMBL/GenBank/DDBJ whole genome shotgun (WGS) entry which is preliminary data.</text>
</comment>
<evidence type="ECO:0008006" key="3">
    <source>
        <dbReference type="Google" id="ProtNLM"/>
    </source>
</evidence>
<dbReference type="SUPFAM" id="SSF54427">
    <property type="entry name" value="NTF2-like"/>
    <property type="match status" value="1"/>
</dbReference>
<dbReference type="PANTHER" id="PTHR41252:SF1">
    <property type="entry name" value="BLR2505 PROTEIN"/>
    <property type="match status" value="1"/>
</dbReference>
<keyword evidence="2" id="KW-1185">Reference proteome</keyword>
<name>A0A9P4IA96_9PEZI</name>
<dbReference type="OrthoDB" id="10264449at2759"/>
<protein>
    <recommendedName>
        <fullName evidence="3">SnoaL-like domain-containing protein</fullName>
    </recommendedName>
</protein>
<evidence type="ECO:0000313" key="1">
    <source>
        <dbReference type="EMBL" id="KAF2095580.1"/>
    </source>
</evidence>
<dbReference type="Gene3D" id="3.10.450.50">
    <property type="match status" value="1"/>
</dbReference>
<sequence>MAYPSKEQIKSIFGKWTDGDQPGFFTHVADNVNWTVESKTALGGTYTSKSDFRTATTTVMGDLIHPDTPFLLRVINVIGGGDEEWAAVELLCDCKTKNMTDYKQTYCWVTKWKLLSDDAEGKIVEVRAYLDTALVDKVVDEHQQQKRS</sequence>
<dbReference type="Proteomes" id="UP000799772">
    <property type="component" value="Unassembled WGS sequence"/>
</dbReference>
<dbReference type="InterPro" id="IPR032710">
    <property type="entry name" value="NTF2-like_dom_sf"/>
</dbReference>
<accession>A0A9P4IA96</accession>
<dbReference type="AlphaFoldDB" id="A0A9P4IA96"/>
<dbReference type="EMBL" id="ML978131">
    <property type="protein sequence ID" value="KAF2095580.1"/>
    <property type="molecule type" value="Genomic_DNA"/>
</dbReference>
<organism evidence="1 2">
    <name type="scientific">Rhizodiscina lignyota</name>
    <dbReference type="NCBI Taxonomy" id="1504668"/>
    <lineage>
        <taxon>Eukaryota</taxon>
        <taxon>Fungi</taxon>
        <taxon>Dikarya</taxon>
        <taxon>Ascomycota</taxon>
        <taxon>Pezizomycotina</taxon>
        <taxon>Dothideomycetes</taxon>
        <taxon>Pleosporomycetidae</taxon>
        <taxon>Aulographales</taxon>
        <taxon>Rhizodiscinaceae</taxon>
        <taxon>Rhizodiscina</taxon>
    </lineage>
</organism>
<evidence type="ECO:0000313" key="2">
    <source>
        <dbReference type="Proteomes" id="UP000799772"/>
    </source>
</evidence>
<gene>
    <name evidence="1" type="ORF">NA57DRAFT_79299</name>
</gene>